<accession>A0A164YWC6</accession>
<keyword evidence="3" id="KW-1185">Reference proteome</keyword>
<reference evidence="3" key="1">
    <citation type="submission" date="2016-02" db="EMBL/GenBank/DDBJ databases">
        <authorList>
            <person name="liu f."/>
        </authorList>
    </citation>
    <scope>NUCLEOTIDE SEQUENCE [LARGE SCALE GENOMIC DNA]</scope>
</reference>
<feature type="transmembrane region" description="Helical" evidence="1">
    <location>
        <begin position="20"/>
        <end position="39"/>
    </location>
</feature>
<dbReference type="EMBL" id="FITM01000065">
    <property type="protein sequence ID" value="SAY38654.1"/>
    <property type="molecule type" value="Genomic_DNA"/>
</dbReference>
<keyword evidence="1" id="KW-0472">Membrane</keyword>
<dbReference type="Proteomes" id="UP000182631">
    <property type="component" value="Unassembled WGS sequence"/>
</dbReference>
<keyword evidence="1" id="KW-1133">Transmembrane helix</keyword>
<proteinExistence type="predicted"/>
<keyword evidence="1" id="KW-0812">Transmembrane</keyword>
<name>A0A164YWC6_9SYNE</name>
<organism evidence="2 3">
    <name type="scientific">Candidatus Synechococcus spongiarum</name>
    <dbReference type="NCBI Taxonomy" id="431041"/>
    <lineage>
        <taxon>Bacteria</taxon>
        <taxon>Bacillati</taxon>
        <taxon>Cyanobacteriota</taxon>
        <taxon>Cyanophyceae</taxon>
        <taxon>Synechococcales</taxon>
        <taxon>Synechococcaceae</taxon>
        <taxon>Synechococcus</taxon>
    </lineage>
</organism>
<evidence type="ECO:0000313" key="2">
    <source>
        <dbReference type="EMBL" id="SAY38654.1"/>
    </source>
</evidence>
<gene>
    <name evidence="2" type="ORF">FLM9_555</name>
</gene>
<evidence type="ECO:0000256" key="1">
    <source>
        <dbReference type="SAM" id="Phobius"/>
    </source>
</evidence>
<evidence type="ECO:0000313" key="3">
    <source>
        <dbReference type="Proteomes" id="UP000182631"/>
    </source>
</evidence>
<sequence length="45" mass="5267">MNRNLALLFRLGKAVKNSVFFIAFLVIFIAFVRIILWIHSNISFL</sequence>
<dbReference type="AlphaFoldDB" id="A0A164YWC6"/>
<protein>
    <submittedName>
        <fullName evidence="2">Uncharacterized protein</fullName>
    </submittedName>
</protein>